<name>G2E070_9GAMM</name>
<dbReference type="Proteomes" id="UP000004200">
    <property type="component" value="Unassembled WGS sequence"/>
</dbReference>
<organism evidence="1 2">
    <name type="scientific">Thiorhodococcus drewsii AZ1</name>
    <dbReference type="NCBI Taxonomy" id="765913"/>
    <lineage>
        <taxon>Bacteria</taxon>
        <taxon>Pseudomonadati</taxon>
        <taxon>Pseudomonadota</taxon>
        <taxon>Gammaproteobacteria</taxon>
        <taxon>Chromatiales</taxon>
        <taxon>Chromatiaceae</taxon>
        <taxon>Thiorhodococcus</taxon>
    </lineage>
</organism>
<protein>
    <submittedName>
        <fullName evidence="1">Uncharacterized protein</fullName>
    </submittedName>
</protein>
<keyword evidence="2" id="KW-1185">Reference proteome</keyword>
<evidence type="ECO:0000313" key="1">
    <source>
        <dbReference type="EMBL" id="EGV31798.1"/>
    </source>
</evidence>
<gene>
    <name evidence="1" type="ORF">ThidrDRAFT_1683</name>
</gene>
<comment type="caution">
    <text evidence="1">The sequence shown here is derived from an EMBL/GenBank/DDBJ whole genome shotgun (WGS) entry which is preliminary data.</text>
</comment>
<reference evidence="1 2" key="1">
    <citation type="submission" date="2011-06" db="EMBL/GenBank/DDBJ databases">
        <title>The draft genome of Thiorhodococcus drewsii AZ1.</title>
        <authorList>
            <consortium name="US DOE Joint Genome Institute (JGI-PGF)"/>
            <person name="Lucas S."/>
            <person name="Han J."/>
            <person name="Lapidus A."/>
            <person name="Cheng J.-F."/>
            <person name="Goodwin L."/>
            <person name="Pitluck S."/>
            <person name="Peters L."/>
            <person name="Land M.L."/>
            <person name="Hauser L."/>
            <person name="Vogl K."/>
            <person name="Liu Z."/>
            <person name="Imhoff J."/>
            <person name="Thiel V."/>
            <person name="Frigaard N.-U."/>
            <person name="Bryant D.A."/>
            <person name="Woyke T.J."/>
        </authorList>
    </citation>
    <scope>NUCLEOTIDE SEQUENCE [LARGE SCALE GENOMIC DNA]</scope>
    <source>
        <strain evidence="1 2">AZ1</strain>
    </source>
</reference>
<evidence type="ECO:0000313" key="2">
    <source>
        <dbReference type="Proteomes" id="UP000004200"/>
    </source>
</evidence>
<sequence>MRSLLKVLGWLLTPMLLLALVLGVMVYHDRHAVVPEDESLTAGERAWTRNWLLQHRPSANKPGQWIHLDLSERELNLIANELLDKLGPGQAHIHLDDGRAHIKASLSLPWDLVQGYLNLQFDLVETGHLPIIESARLAGLPVPSALIQSLADRVLSSVDHSELLRDLSIEPDRLALTYAWRPDLMERIGSGMLAAADLPRLLRYQEDLNRWAAEHPQPQNIPLADLLSHLFATAGERSKSADPIQENRAVFMVLAAYVNGQTIRDPSQESTPKVSTRPRTVVLRGRHDLSQHFAASAAIAIQGSSTFSGLIGWYKEMSDSKGGSGFSFPDMAANRSGIRLAKLATGNPEDARWLQRAAAKGLTEDDFMPRIEGLPEGMDRQQFITDFGDDKARLYRETIAHIDQRIDERPLYRQPPS</sequence>
<dbReference type="eggNOG" id="COG5544">
    <property type="taxonomic scope" value="Bacteria"/>
</dbReference>
<dbReference type="STRING" id="765913.ThidrDRAFT_1683"/>
<dbReference type="EMBL" id="AFWT01000010">
    <property type="protein sequence ID" value="EGV31798.1"/>
    <property type="molecule type" value="Genomic_DNA"/>
</dbReference>
<dbReference type="AlphaFoldDB" id="G2E070"/>
<dbReference type="RefSeq" id="WP_007040397.1">
    <property type="nucleotide sequence ID" value="NZ_AFWT01000010.1"/>
</dbReference>
<proteinExistence type="predicted"/>
<dbReference type="OrthoDB" id="9997at2"/>
<accession>G2E070</accession>